<dbReference type="PRINTS" id="PR00320">
    <property type="entry name" value="GPROTEINBRPT"/>
</dbReference>
<evidence type="ECO:0000256" key="3">
    <source>
        <dbReference type="ARBA" id="ARBA00022737"/>
    </source>
</evidence>
<reference evidence="8 9" key="1">
    <citation type="submission" date="2020-10" db="EMBL/GenBank/DDBJ databases">
        <title>Pygocentrus nattereri (red-bellied piranha) genome, fPygNat1, primary haplotype.</title>
        <authorList>
            <person name="Myers G."/>
            <person name="Meyer A."/>
            <person name="Karagic N."/>
            <person name="Pippel M."/>
            <person name="Winkler S."/>
            <person name="Tracey A."/>
            <person name="Wood J."/>
            <person name="Formenti G."/>
            <person name="Howe K."/>
            <person name="Fedrigo O."/>
            <person name="Jarvis E.D."/>
        </authorList>
    </citation>
    <scope>NUCLEOTIDE SEQUENCE [LARGE SCALE GENOMIC DNA]</scope>
</reference>
<dbReference type="Pfam" id="PF07647">
    <property type="entry name" value="SAM_2"/>
    <property type="match status" value="1"/>
</dbReference>
<feature type="repeat" description="WD" evidence="4">
    <location>
        <begin position="100"/>
        <end position="134"/>
    </location>
</feature>
<keyword evidence="9" id="KW-1185">Reference proteome</keyword>
<feature type="repeat" description="WD" evidence="4">
    <location>
        <begin position="313"/>
        <end position="347"/>
    </location>
</feature>
<dbReference type="Pfam" id="PF04564">
    <property type="entry name" value="U-box"/>
    <property type="match status" value="1"/>
</dbReference>
<feature type="compositionally biased region" description="Low complexity" evidence="5">
    <location>
        <begin position="348"/>
        <end position="359"/>
    </location>
</feature>
<dbReference type="PROSITE" id="PS51698">
    <property type="entry name" value="U_BOX"/>
    <property type="match status" value="1"/>
</dbReference>
<dbReference type="PROSITE" id="PS50294">
    <property type="entry name" value="WD_REPEATS_REGION"/>
    <property type="match status" value="2"/>
</dbReference>
<dbReference type="InterPro" id="IPR052085">
    <property type="entry name" value="WD-SAM-U-box"/>
</dbReference>
<dbReference type="SMART" id="SM00320">
    <property type="entry name" value="WD40"/>
    <property type="match status" value="7"/>
</dbReference>
<dbReference type="InterPro" id="IPR001680">
    <property type="entry name" value="WD40_rpt"/>
</dbReference>
<feature type="repeat" description="WD" evidence="4">
    <location>
        <begin position="50"/>
        <end position="91"/>
    </location>
</feature>
<dbReference type="InterPro" id="IPR003613">
    <property type="entry name" value="Ubox_domain"/>
</dbReference>
<dbReference type="GeneTree" id="ENSGT00940000157230"/>
<sequence>MVSLICTLQSHRDDVNWCTFSSSLLATCSADKTIRVYSTQDFTELPFSPLSGHGYGVHCCCFSPCGQYLASCSTDATTVVWAMDTGEIEAVLEHPGRSPVRVCAFSPDSSWLVSGASDGTLALWDFPSRTLCRMGAVPDTTMVACSFTPCSQLFATGSTYGDLRIWDLNMNQLHAEKYAHDLGVTCCQFSPQIMKYGHVVQFRLASCGQDSLLKIWIISRTSSPGCKMQLVHTLSGQCATVLSCAYSTDGQLLVSGSMDKTVAVYEANNGILLYTLNQHERYTCPLFLFASSLLSDNAITSLSSFLSLCCRYVTSCAFSPTAPLIASGSMDKTVNVWRVEDGSSGHASGPKGKSLPSKKWPGHSRLTVSEWSEDDVSSWLLEEGLESLVDTFKANNIDGAELLSLSKESLSSDLHIESLGLRSKVLRKIEELKMAPVSNGIPDEFLCPITHEIMKDPVIAADGYSYEREAIESWINTKSRSSPMTNLTLQTTLLTPNRTLKMAICRWTSSQ</sequence>
<dbReference type="CDD" id="cd16655">
    <property type="entry name" value="RING-Ubox_WDSUB1-like"/>
    <property type="match status" value="1"/>
</dbReference>
<proteinExistence type="predicted"/>
<dbReference type="PROSITE" id="PS50105">
    <property type="entry name" value="SAM_DOMAIN"/>
    <property type="match status" value="1"/>
</dbReference>
<organism evidence="8 9">
    <name type="scientific">Pygocentrus nattereri</name>
    <name type="common">Red-bellied piranha</name>
    <dbReference type="NCBI Taxonomy" id="42514"/>
    <lineage>
        <taxon>Eukaryota</taxon>
        <taxon>Metazoa</taxon>
        <taxon>Chordata</taxon>
        <taxon>Craniata</taxon>
        <taxon>Vertebrata</taxon>
        <taxon>Euteleostomi</taxon>
        <taxon>Actinopterygii</taxon>
        <taxon>Neopterygii</taxon>
        <taxon>Teleostei</taxon>
        <taxon>Ostariophysi</taxon>
        <taxon>Characiformes</taxon>
        <taxon>Characoidei</taxon>
        <taxon>Pygocentrus</taxon>
    </lineage>
</organism>
<evidence type="ECO:0000259" key="6">
    <source>
        <dbReference type="PROSITE" id="PS50105"/>
    </source>
</evidence>
<dbReference type="Gene3D" id="3.30.40.10">
    <property type="entry name" value="Zinc/RING finger domain, C3HC4 (zinc finger)"/>
    <property type="match status" value="1"/>
</dbReference>
<reference evidence="8" key="2">
    <citation type="submission" date="2025-08" db="UniProtKB">
        <authorList>
            <consortium name="Ensembl"/>
        </authorList>
    </citation>
    <scope>IDENTIFICATION</scope>
</reference>
<dbReference type="PROSITE" id="PS50082">
    <property type="entry name" value="WD_REPEATS_2"/>
    <property type="match status" value="4"/>
</dbReference>
<dbReference type="Proteomes" id="UP001501920">
    <property type="component" value="Chromosome 30"/>
</dbReference>
<evidence type="ECO:0000256" key="2">
    <source>
        <dbReference type="ARBA" id="ARBA00022574"/>
    </source>
</evidence>
<evidence type="ECO:0000256" key="5">
    <source>
        <dbReference type="SAM" id="MobiDB-lite"/>
    </source>
</evidence>
<feature type="region of interest" description="Disordered" evidence="5">
    <location>
        <begin position="341"/>
        <end position="362"/>
    </location>
</feature>
<evidence type="ECO:0000256" key="1">
    <source>
        <dbReference type="ARBA" id="ARBA00020894"/>
    </source>
</evidence>
<dbReference type="SMART" id="SM00504">
    <property type="entry name" value="Ubox"/>
    <property type="match status" value="1"/>
</dbReference>
<gene>
    <name evidence="8" type="primary">WDSUB1</name>
</gene>
<dbReference type="STRING" id="42514.ENSPNAP00000017717"/>
<dbReference type="Gene3D" id="1.10.150.50">
    <property type="entry name" value="Transcription Factor, Ets-1"/>
    <property type="match status" value="1"/>
</dbReference>
<evidence type="ECO:0000259" key="7">
    <source>
        <dbReference type="PROSITE" id="PS51698"/>
    </source>
</evidence>
<dbReference type="GO" id="GO:0004842">
    <property type="term" value="F:ubiquitin-protein transferase activity"/>
    <property type="evidence" value="ECO:0007669"/>
    <property type="project" value="InterPro"/>
</dbReference>
<dbReference type="AlphaFoldDB" id="A0A3B4D066"/>
<dbReference type="SUPFAM" id="SSF50978">
    <property type="entry name" value="WD40 repeat-like"/>
    <property type="match status" value="1"/>
</dbReference>
<dbReference type="InterPro" id="IPR013083">
    <property type="entry name" value="Znf_RING/FYVE/PHD"/>
</dbReference>
<accession>A0A3B4D066</accession>
<dbReference type="Gene3D" id="2.130.10.10">
    <property type="entry name" value="YVTN repeat-like/Quinoprotein amine dehydrogenase"/>
    <property type="match status" value="3"/>
</dbReference>
<dbReference type="PANTHER" id="PTHR46573:SF1">
    <property type="entry name" value="WD REPEAT, SAM AND U-BOX DOMAIN-CONTAINING PROTEIN 1"/>
    <property type="match status" value="1"/>
</dbReference>
<feature type="domain" description="U-box" evidence="7">
    <location>
        <begin position="440"/>
        <end position="511"/>
    </location>
</feature>
<dbReference type="SUPFAM" id="SSF57850">
    <property type="entry name" value="RING/U-box"/>
    <property type="match status" value="1"/>
</dbReference>
<keyword evidence="3" id="KW-0677">Repeat</keyword>
<dbReference type="SMART" id="SM00454">
    <property type="entry name" value="SAM"/>
    <property type="match status" value="1"/>
</dbReference>
<name>A0A3B4D066_PYGNA</name>
<feature type="domain" description="SAM" evidence="6">
    <location>
        <begin position="371"/>
        <end position="435"/>
    </location>
</feature>
<dbReference type="CDD" id="cd00200">
    <property type="entry name" value="WD40"/>
    <property type="match status" value="1"/>
</dbReference>
<dbReference type="InterPro" id="IPR015943">
    <property type="entry name" value="WD40/YVTN_repeat-like_dom_sf"/>
</dbReference>
<reference evidence="8" key="3">
    <citation type="submission" date="2025-09" db="UniProtKB">
        <authorList>
            <consortium name="Ensembl"/>
        </authorList>
    </citation>
    <scope>IDENTIFICATION</scope>
</reference>
<dbReference type="InterPro" id="IPR001660">
    <property type="entry name" value="SAM"/>
</dbReference>
<protein>
    <recommendedName>
        <fullName evidence="1">WD repeat, SAM and U-box domain-containing protein 1</fullName>
    </recommendedName>
</protein>
<dbReference type="InterPro" id="IPR013761">
    <property type="entry name" value="SAM/pointed_sf"/>
</dbReference>
<dbReference type="SUPFAM" id="SSF47769">
    <property type="entry name" value="SAM/Pointed domain"/>
    <property type="match status" value="1"/>
</dbReference>
<evidence type="ECO:0000313" key="8">
    <source>
        <dbReference type="Ensembl" id="ENSPNAP00000017717.1"/>
    </source>
</evidence>
<dbReference type="Pfam" id="PF00400">
    <property type="entry name" value="WD40"/>
    <property type="match status" value="7"/>
</dbReference>
<dbReference type="PANTHER" id="PTHR46573">
    <property type="entry name" value="WD REPEAT, SAM AND U-BOX DOMAIN-CONTAINING PROTEIN 1"/>
    <property type="match status" value="1"/>
</dbReference>
<dbReference type="InterPro" id="IPR036322">
    <property type="entry name" value="WD40_repeat_dom_sf"/>
</dbReference>
<keyword evidence="2 4" id="KW-0853">WD repeat</keyword>
<evidence type="ECO:0000313" key="9">
    <source>
        <dbReference type="Proteomes" id="UP001501920"/>
    </source>
</evidence>
<dbReference type="InterPro" id="IPR020472">
    <property type="entry name" value="WD40_PAC1"/>
</dbReference>
<evidence type="ECO:0000256" key="4">
    <source>
        <dbReference type="PROSITE-ProRule" id="PRU00221"/>
    </source>
</evidence>
<dbReference type="Ensembl" id="ENSPNAT00000026632.2">
    <property type="protein sequence ID" value="ENSPNAP00000017717.1"/>
    <property type="gene ID" value="ENSPNAG00000024012.2"/>
</dbReference>
<feature type="repeat" description="WD" evidence="4">
    <location>
        <begin position="234"/>
        <end position="275"/>
    </location>
</feature>
<dbReference type="GO" id="GO:0016567">
    <property type="term" value="P:protein ubiquitination"/>
    <property type="evidence" value="ECO:0007669"/>
    <property type="project" value="InterPro"/>
</dbReference>